<dbReference type="CDD" id="cd00054">
    <property type="entry name" value="EGF_CA"/>
    <property type="match status" value="1"/>
</dbReference>
<dbReference type="InterPro" id="IPR033116">
    <property type="entry name" value="TRYPSIN_SER"/>
</dbReference>
<sequence length="789" mass="87165">MVEKDVAIKPKKRATEMHFLVPELQRCLLRHSDSGGDGQVRLPPAEIGPTASPPPACIASACGRGRPRTYSASKTRRKGRHSVAALAGGDKRPAGPCGLGRSGIMSWPAIVFIFLVPAASAATPSLYGEILSPNYPQGYPNNVEESWNVSVPLGYGIRIYFTHLDIEQSENCAYDSVQIVIGDVVEATLCGQGSGQAGKETVFKYEKYFSSNSLTLTFKSDFSNQQRHTGFAAYYVAEDVNECEDHLEDACSHFCNNYIGGYFCTCPPEYFLHDDNRSCGVNCSGTVYTELKGEISSPNYPNPYPENSRCEYRIQLEFGYQIVVTFQREAFDIESDGSGKCLYDSLLFNANGRTFGPFCGRSVPNPPKIETQSNTVDIIFQTDSGGANKGWKIRYYEEAVPCPNLVLPNSILEPRQPKYVFKDVVTVVCLKGYEVKEGYDSKTSFRTECQGDGKWSRTEPQCQPVTCPTPEDVDNAQHTFLTNPDNYDYLAEVRYSCREPYYKMMSIGNGIYSCSADGEWVNSQGGTELPTCVPVCGVSVDLLSTGRIFGGVKSRDGMFPWQVFIENPRGAGALISDEWVITAAHVVETEENPTMYAGIRDLINIRTNHRLAAKKVFLHDKWKRGLPESRTNFDNDIALIKLETKVKLNNMVSPICLPGQAPEYILEEGKIGYISGWGATETRDKARILHMASIPVVKMANCQNQKTEIGDSSQYVFSANMICAGGAGKDSCSGDSGGSFVVQDPHNDTLYFAAGIVSWGPRCGTFGLYTNVRNYLDWIKKTMMENKDT</sequence>
<evidence type="ECO:0000256" key="14">
    <source>
        <dbReference type="ARBA" id="ARBA00022859"/>
    </source>
</evidence>
<dbReference type="Gene3D" id="2.10.25.10">
    <property type="entry name" value="Laminin"/>
    <property type="match status" value="1"/>
</dbReference>
<evidence type="ECO:0000313" key="29">
    <source>
        <dbReference type="Proteomes" id="UP001066276"/>
    </source>
</evidence>
<dbReference type="GO" id="GO:0005615">
    <property type="term" value="C:extracellular space"/>
    <property type="evidence" value="ECO:0007669"/>
    <property type="project" value="TreeGrafter"/>
</dbReference>
<dbReference type="PANTHER" id="PTHR24255">
    <property type="entry name" value="COMPLEMENT COMPONENT 1, S SUBCOMPONENT-RELATED"/>
    <property type="match status" value="1"/>
</dbReference>
<dbReference type="InterPro" id="IPR001254">
    <property type="entry name" value="Trypsin_dom"/>
</dbReference>
<comment type="subcellular location">
    <subcellularLocation>
        <location evidence="1">Secreted</location>
    </subcellularLocation>
</comment>
<feature type="domain" description="Sushi" evidence="27">
    <location>
        <begin position="400"/>
        <end position="464"/>
    </location>
</feature>
<feature type="disulfide bond" evidence="19">
    <location>
        <begin position="251"/>
        <end position="264"/>
    </location>
</feature>
<evidence type="ECO:0000313" key="28">
    <source>
        <dbReference type="EMBL" id="KAJ1122369.1"/>
    </source>
</evidence>
<dbReference type="Gene3D" id="2.10.70.10">
    <property type="entry name" value="Complement Module, domain 1"/>
    <property type="match status" value="2"/>
</dbReference>
<keyword evidence="4" id="KW-0399">Innate immunity</keyword>
<dbReference type="PROSITE" id="PS01187">
    <property type="entry name" value="EGF_CA"/>
    <property type="match status" value="1"/>
</dbReference>
<feature type="modified residue" description="(3R)-3-hydroxyasparagine" evidence="20">
    <location>
        <position position="257"/>
    </location>
</feature>
<evidence type="ECO:0000256" key="11">
    <source>
        <dbReference type="ARBA" id="ARBA00022813"/>
    </source>
</evidence>
<dbReference type="SUPFAM" id="SSF50494">
    <property type="entry name" value="Trypsin-like serine proteases"/>
    <property type="match status" value="1"/>
</dbReference>
<dbReference type="CDD" id="cd00033">
    <property type="entry name" value="CCP"/>
    <property type="match status" value="2"/>
</dbReference>
<comment type="caution">
    <text evidence="28">The sequence shown here is derived from an EMBL/GenBank/DDBJ whole genome shotgun (WGS) entry which is preliminary data.</text>
</comment>
<feature type="disulfide bond" evidence="19">
    <location>
        <begin position="732"/>
        <end position="763"/>
    </location>
</feature>
<dbReference type="PROSITE" id="PS50923">
    <property type="entry name" value="SUSHI"/>
    <property type="match status" value="2"/>
</dbReference>
<dbReference type="FunFam" id="2.10.25.10:FF:000059">
    <property type="entry name" value="Mannan-binding lectin serine protease 1"/>
    <property type="match status" value="1"/>
</dbReference>
<feature type="disulfide bond" evidence="19">
    <location>
        <begin position="429"/>
        <end position="462"/>
    </location>
</feature>
<dbReference type="SMART" id="SM00179">
    <property type="entry name" value="EGF_CA"/>
    <property type="match status" value="1"/>
</dbReference>
<dbReference type="Gene3D" id="2.40.10.10">
    <property type="entry name" value="Trypsin-like serine proteases"/>
    <property type="match status" value="2"/>
</dbReference>
<dbReference type="InterPro" id="IPR024175">
    <property type="entry name" value="Pept_S1A_C1r/C1S/mannan-bd"/>
</dbReference>
<comment type="PTM">
    <text evidence="20">The iron and 2-oxoglutarate dependent 3-hydroxylation of aspartate and asparagine is (R) stereospecific within EGF domains.</text>
</comment>
<feature type="binding site" evidence="21">
    <location>
        <position position="258"/>
    </location>
    <ligand>
        <name>Ca(2+)</name>
        <dbReference type="ChEBI" id="CHEBI:29108"/>
        <label>2</label>
    </ligand>
</feature>
<dbReference type="InterPro" id="IPR009003">
    <property type="entry name" value="Peptidase_S1_PA"/>
</dbReference>
<keyword evidence="17 20" id="KW-0379">Hydroxylation</keyword>
<dbReference type="InterPro" id="IPR018097">
    <property type="entry name" value="EGF_Ca-bd_CS"/>
</dbReference>
<feature type="disulfide bond" evidence="19">
    <location>
        <begin position="402"/>
        <end position="449"/>
    </location>
</feature>
<dbReference type="SUPFAM" id="SSF57535">
    <property type="entry name" value="Complement control module/SCR domain"/>
    <property type="match status" value="1"/>
</dbReference>
<gene>
    <name evidence="28" type="ORF">NDU88_000859</name>
</gene>
<evidence type="ECO:0000256" key="8">
    <source>
        <dbReference type="ARBA" id="ARBA00022729"/>
    </source>
</evidence>
<feature type="active site" description="Charge relay system" evidence="18">
    <location>
        <position position="636"/>
    </location>
</feature>
<keyword evidence="14" id="KW-0391">Immunity</keyword>
<protein>
    <recommendedName>
        <fullName evidence="30">Complement C1s subcomponent</fullName>
    </recommendedName>
</protein>
<dbReference type="SUPFAM" id="SSF49854">
    <property type="entry name" value="Spermadhesin, CUB domain"/>
    <property type="match status" value="2"/>
</dbReference>
<keyword evidence="2" id="KW-0964">Secreted</keyword>
<dbReference type="InterPro" id="IPR035976">
    <property type="entry name" value="Sushi/SCR/CCP_sf"/>
</dbReference>
<keyword evidence="15 19" id="KW-1015">Disulfide bond</keyword>
<dbReference type="PROSITE" id="PS50240">
    <property type="entry name" value="TRYPSIN_DOM"/>
    <property type="match status" value="1"/>
</dbReference>
<feature type="domain" description="Peptidase S1" evidence="26">
    <location>
        <begin position="548"/>
        <end position="784"/>
    </location>
</feature>
<feature type="binding site" evidence="21">
    <location>
        <position position="261"/>
    </location>
    <ligand>
        <name>Ca(2+)</name>
        <dbReference type="ChEBI" id="CHEBI:29108"/>
        <label>2</label>
    </ligand>
</feature>
<evidence type="ECO:0000256" key="22">
    <source>
        <dbReference type="PROSITE-ProRule" id="PRU00059"/>
    </source>
</evidence>
<evidence type="ECO:0000259" key="26">
    <source>
        <dbReference type="PROSITE" id="PS50240"/>
    </source>
</evidence>
<keyword evidence="7 21" id="KW-0479">Metal-binding</keyword>
<evidence type="ECO:0000256" key="12">
    <source>
        <dbReference type="ARBA" id="ARBA00022825"/>
    </source>
</evidence>
<comment type="caution">
    <text evidence="23">Lacks conserved residue(s) required for the propagation of feature annotation.</text>
</comment>
<dbReference type="Pfam" id="PF14670">
    <property type="entry name" value="FXa_inhibition"/>
    <property type="match status" value="1"/>
</dbReference>
<name>A0AAV7P3Q7_PLEWA</name>
<dbReference type="FunFam" id="2.10.70.10:FF:000016">
    <property type="entry name" value="Mannan-binding lectin serine protease 1"/>
    <property type="match status" value="1"/>
</dbReference>
<feature type="modified residue" description="Phosphoserine; by CK2" evidence="20">
    <location>
        <position position="296"/>
    </location>
</feature>
<evidence type="ECO:0000256" key="4">
    <source>
        <dbReference type="ARBA" id="ARBA00022588"/>
    </source>
</evidence>
<keyword evidence="13 21" id="KW-0106">Calcium</keyword>
<feature type="binding site" evidence="21">
    <location>
        <position position="334"/>
    </location>
    <ligand>
        <name>Ca(2+)</name>
        <dbReference type="ChEBI" id="CHEBI:29108"/>
        <label>3</label>
    </ligand>
</feature>
<keyword evidence="20" id="KW-0597">Phosphoprotein</keyword>
<evidence type="ECO:0000256" key="21">
    <source>
        <dbReference type="PIRSR" id="PIRSR001155-4"/>
    </source>
</evidence>
<evidence type="ECO:0000256" key="13">
    <source>
        <dbReference type="ARBA" id="ARBA00022837"/>
    </source>
</evidence>
<dbReference type="InterPro" id="IPR035914">
    <property type="entry name" value="Sperma_CUB_dom_sf"/>
</dbReference>
<dbReference type="PIRSF" id="PIRSF001155">
    <property type="entry name" value="C1r_C1s_MASP"/>
    <property type="match status" value="1"/>
</dbReference>
<proteinExistence type="predicted"/>
<keyword evidence="8" id="KW-0732">Signal</keyword>
<feature type="binding site" evidence="21">
    <location>
        <position position="383"/>
    </location>
    <ligand>
        <name>Ca(2+)</name>
        <dbReference type="ChEBI" id="CHEBI:29108"/>
        <label>3</label>
    </ligand>
</feature>
<dbReference type="GO" id="GO:0006508">
    <property type="term" value="P:proteolysis"/>
    <property type="evidence" value="ECO:0007669"/>
    <property type="project" value="UniProtKB-KW"/>
</dbReference>
<dbReference type="Gene3D" id="2.60.120.290">
    <property type="entry name" value="Spermadhesin, CUB domain"/>
    <property type="match status" value="2"/>
</dbReference>
<feature type="active site" description="Charge relay system" evidence="18">
    <location>
        <position position="585"/>
    </location>
</feature>
<feature type="disulfide bond" evidence="19 22">
    <location>
        <begin position="283"/>
        <end position="310"/>
    </location>
</feature>
<dbReference type="InterPro" id="IPR001881">
    <property type="entry name" value="EGF-like_Ca-bd_dom"/>
</dbReference>
<feature type="domain" description="Sushi" evidence="27">
    <location>
        <begin position="465"/>
        <end position="534"/>
    </location>
</feature>
<dbReference type="InterPro" id="IPR000436">
    <property type="entry name" value="Sushi_SCR_CCP_dom"/>
</dbReference>
<feature type="binding site" evidence="21">
    <location>
        <position position="239"/>
    </location>
    <ligand>
        <name>Ca(2+)</name>
        <dbReference type="ChEBI" id="CHEBI:29108"/>
        <label>2</label>
    </ligand>
</feature>
<dbReference type="CDD" id="cd00190">
    <property type="entry name" value="Tryp_SPc"/>
    <property type="match status" value="1"/>
</dbReference>
<dbReference type="Pfam" id="PF00089">
    <property type="entry name" value="Trypsin"/>
    <property type="match status" value="1"/>
</dbReference>
<evidence type="ECO:0000256" key="19">
    <source>
        <dbReference type="PIRSR" id="PIRSR001155-2"/>
    </source>
</evidence>
<feature type="active site" description="Charge relay system" evidence="18">
    <location>
        <position position="736"/>
    </location>
</feature>
<keyword evidence="6" id="KW-0645">Protease</keyword>
<dbReference type="PROSITE" id="PS01180">
    <property type="entry name" value="CUB"/>
    <property type="match status" value="2"/>
</dbReference>
<keyword evidence="9" id="KW-0677">Repeat</keyword>
<evidence type="ECO:0000256" key="18">
    <source>
        <dbReference type="PIRSR" id="PIRSR001155-1"/>
    </source>
</evidence>
<evidence type="ECO:0000256" key="5">
    <source>
        <dbReference type="ARBA" id="ARBA00022659"/>
    </source>
</evidence>
<dbReference type="Pfam" id="PF00084">
    <property type="entry name" value="Sushi"/>
    <property type="match status" value="2"/>
</dbReference>
<feature type="binding site" evidence="21">
    <location>
        <position position="242"/>
    </location>
    <ligand>
        <name>Ca(2+)</name>
        <dbReference type="ChEBI" id="CHEBI:29108"/>
        <label>2</label>
    </ligand>
</feature>
<keyword evidence="12" id="KW-0720">Serine protease</keyword>
<dbReference type="GO" id="GO:0005509">
    <property type="term" value="F:calcium ion binding"/>
    <property type="evidence" value="ECO:0007669"/>
    <property type="project" value="InterPro"/>
</dbReference>
<dbReference type="InterPro" id="IPR043504">
    <property type="entry name" value="Peptidase_S1_PA_chymotrypsin"/>
</dbReference>
<evidence type="ECO:0000256" key="1">
    <source>
        <dbReference type="ARBA" id="ARBA00004613"/>
    </source>
</evidence>
<dbReference type="GO" id="GO:0006956">
    <property type="term" value="P:complement activation"/>
    <property type="evidence" value="ECO:0007669"/>
    <property type="project" value="InterPro"/>
</dbReference>
<evidence type="ECO:0000256" key="24">
    <source>
        <dbReference type="SAM" id="MobiDB-lite"/>
    </source>
</evidence>
<keyword evidence="11" id="KW-0068">Autocatalytic cleavage</keyword>
<feature type="binding site" evidence="21">
    <location>
        <position position="175"/>
    </location>
    <ligand>
        <name>Ca(2+)</name>
        <dbReference type="ChEBI" id="CHEBI:29108"/>
        <label>1</label>
    </ligand>
</feature>
<feature type="disulfide bond" evidence="19">
    <location>
        <begin position="702"/>
        <end position="723"/>
    </location>
</feature>
<feature type="domain" description="CUB" evidence="25">
    <location>
        <begin position="118"/>
        <end position="238"/>
    </location>
</feature>
<feature type="region of interest" description="Disordered" evidence="24">
    <location>
        <begin position="65"/>
        <end position="84"/>
    </location>
</feature>
<keyword evidence="29" id="KW-1185">Reference proteome</keyword>
<organism evidence="28 29">
    <name type="scientific">Pleurodeles waltl</name>
    <name type="common">Iberian ribbed newt</name>
    <dbReference type="NCBI Taxonomy" id="8319"/>
    <lineage>
        <taxon>Eukaryota</taxon>
        <taxon>Metazoa</taxon>
        <taxon>Chordata</taxon>
        <taxon>Craniata</taxon>
        <taxon>Vertebrata</taxon>
        <taxon>Euteleostomi</taxon>
        <taxon>Amphibia</taxon>
        <taxon>Batrachia</taxon>
        <taxon>Caudata</taxon>
        <taxon>Salamandroidea</taxon>
        <taxon>Salamandridae</taxon>
        <taxon>Pleurodelinae</taxon>
        <taxon>Pleurodeles</taxon>
    </lineage>
</organism>
<evidence type="ECO:0000256" key="10">
    <source>
        <dbReference type="ARBA" id="ARBA00022801"/>
    </source>
</evidence>
<evidence type="ECO:0008006" key="30">
    <source>
        <dbReference type="Google" id="ProtNLM"/>
    </source>
</evidence>
<dbReference type="FunFam" id="2.60.120.290:FF:000006">
    <property type="entry name" value="Mannan-binding lectin serine protease 1"/>
    <property type="match status" value="1"/>
</dbReference>
<feature type="binding site" evidence="21">
    <location>
        <position position="167"/>
    </location>
    <ligand>
        <name>Ca(2+)</name>
        <dbReference type="ChEBI" id="CHEBI:29108"/>
        <label>1</label>
    </ligand>
</feature>
<dbReference type="Pfam" id="PF00431">
    <property type="entry name" value="CUB"/>
    <property type="match status" value="2"/>
</dbReference>
<feature type="binding site" evidence="21">
    <location>
        <position position="223"/>
    </location>
    <ligand>
        <name>Ca(2+)</name>
        <dbReference type="ChEBI" id="CHEBI:29108"/>
        <label>1</label>
    </ligand>
</feature>
<evidence type="ECO:0000259" key="27">
    <source>
        <dbReference type="PROSITE" id="PS50923"/>
    </source>
</evidence>
<evidence type="ECO:0000256" key="20">
    <source>
        <dbReference type="PIRSR" id="PIRSR001155-3"/>
    </source>
</evidence>
<dbReference type="EMBL" id="JANPWB010000011">
    <property type="protein sequence ID" value="KAJ1122369.1"/>
    <property type="molecule type" value="Genomic_DNA"/>
</dbReference>
<dbReference type="Proteomes" id="UP001066276">
    <property type="component" value="Chromosome 7"/>
</dbReference>
<dbReference type="FunFam" id="2.60.120.290:FF:000012">
    <property type="entry name" value="mannan-binding lectin serine protease 1 isoform X1"/>
    <property type="match status" value="1"/>
</dbReference>
<reference evidence="28" key="1">
    <citation type="journal article" date="2022" name="bioRxiv">
        <title>Sequencing and chromosome-scale assembly of the giantPleurodeles waltlgenome.</title>
        <authorList>
            <person name="Brown T."/>
            <person name="Elewa A."/>
            <person name="Iarovenko S."/>
            <person name="Subramanian E."/>
            <person name="Araus A.J."/>
            <person name="Petzold A."/>
            <person name="Susuki M."/>
            <person name="Suzuki K.-i.T."/>
            <person name="Hayashi T."/>
            <person name="Toyoda A."/>
            <person name="Oliveira C."/>
            <person name="Osipova E."/>
            <person name="Leigh N.D."/>
            <person name="Simon A."/>
            <person name="Yun M.H."/>
        </authorList>
    </citation>
    <scope>NUCLEOTIDE SEQUENCE</scope>
    <source>
        <strain evidence="28">20211129_DDA</strain>
        <tissue evidence="28">Liver</tissue>
    </source>
</reference>
<dbReference type="PROSITE" id="PS00135">
    <property type="entry name" value="TRYPSIN_SER"/>
    <property type="match status" value="1"/>
</dbReference>
<dbReference type="SUPFAM" id="SSF57196">
    <property type="entry name" value="EGF/Laminin"/>
    <property type="match status" value="1"/>
</dbReference>
<keyword evidence="10" id="KW-0378">Hydrolase</keyword>
<dbReference type="FunFam" id="2.40.10.10:FF:000054">
    <property type="entry name" value="Complement C1r subcomponent"/>
    <property type="match status" value="1"/>
</dbReference>
<evidence type="ECO:0000256" key="15">
    <source>
        <dbReference type="ARBA" id="ARBA00023157"/>
    </source>
</evidence>
<dbReference type="InterPro" id="IPR000859">
    <property type="entry name" value="CUB_dom"/>
</dbReference>
<accession>A0AAV7P3Q7</accession>
<feature type="domain" description="CUB" evidence="25">
    <location>
        <begin position="283"/>
        <end position="398"/>
    </location>
</feature>
<keyword evidence="5 23" id="KW-0768">Sushi</keyword>
<dbReference type="PANTHER" id="PTHR24255:SF18">
    <property type="entry name" value="COMPLEMENT C1S SUBCOMPONENT"/>
    <property type="match status" value="1"/>
</dbReference>
<feature type="binding site" evidence="21">
    <location>
        <position position="257"/>
    </location>
    <ligand>
        <name>Ca(2+)</name>
        <dbReference type="ChEBI" id="CHEBI:29108"/>
        <label>2</label>
    </ligand>
</feature>
<feature type="disulfide bond" evidence="19">
    <location>
        <begin position="497"/>
        <end position="532"/>
    </location>
</feature>
<keyword evidence="3" id="KW-0245">EGF-like domain</keyword>
<dbReference type="CDD" id="cd00041">
    <property type="entry name" value="CUB"/>
    <property type="match status" value="2"/>
</dbReference>
<dbReference type="SMART" id="SM00032">
    <property type="entry name" value="CCP"/>
    <property type="match status" value="2"/>
</dbReference>
<dbReference type="AlphaFoldDB" id="A0AAV7P3Q7"/>
<evidence type="ECO:0000256" key="6">
    <source>
        <dbReference type="ARBA" id="ARBA00022670"/>
    </source>
</evidence>
<feature type="disulfide bond" evidence="19">
    <location>
        <begin position="243"/>
        <end position="255"/>
    </location>
</feature>
<dbReference type="SMART" id="SM00042">
    <property type="entry name" value="CUB"/>
    <property type="match status" value="2"/>
</dbReference>
<feature type="binding site" evidence="21">
    <location>
        <position position="221"/>
    </location>
    <ligand>
        <name>Ca(2+)</name>
        <dbReference type="ChEBI" id="CHEBI:29108"/>
        <label>1</label>
    </ligand>
</feature>
<feature type="disulfide bond" evidence="19">
    <location>
        <begin position="467"/>
        <end position="514"/>
    </location>
</feature>
<evidence type="ECO:0000256" key="9">
    <source>
        <dbReference type="ARBA" id="ARBA00022737"/>
    </source>
</evidence>
<feature type="binding site" evidence="21">
    <location>
        <position position="240"/>
    </location>
    <ligand>
        <name>Ca(2+)</name>
        <dbReference type="ChEBI" id="CHEBI:29108"/>
        <label>2</label>
    </ligand>
</feature>
<dbReference type="SMART" id="SM00020">
    <property type="entry name" value="Tryp_SPc"/>
    <property type="match status" value="1"/>
</dbReference>
<feature type="disulfide bond" description="Interchain (between heavy and light chains)" evidence="19">
    <location>
        <begin position="536"/>
        <end position="656"/>
    </location>
</feature>
<feature type="binding site" evidence="21">
    <location>
        <position position="344"/>
    </location>
    <ligand>
        <name>Ca(2+)</name>
        <dbReference type="ChEBI" id="CHEBI:29108"/>
        <label>3</label>
    </ligand>
</feature>
<keyword evidence="16" id="KW-0325">Glycoprotein</keyword>
<evidence type="ECO:0000256" key="2">
    <source>
        <dbReference type="ARBA" id="ARBA00022525"/>
    </source>
</evidence>
<dbReference type="InterPro" id="IPR001314">
    <property type="entry name" value="Peptidase_S1A"/>
</dbReference>
<evidence type="ECO:0000256" key="16">
    <source>
        <dbReference type="ARBA" id="ARBA00023180"/>
    </source>
</evidence>
<evidence type="ECO:0000259" key="25">
    <source>
        <dbReference type="PROSITE" id="PS01180"/>
    </source>
</evidence>
<evidence type="ECO:0000256" key="17">
    <source>
        <dbReference type="ARBA" id="ARBA00023278"/>
    </source>
</evidence>
<dbReference type="PRINTS" id="PR00722">
    <property type="entry name" value="CHYMOTRYPSIN"/>
</dbReference>
<feature type="disulfide bond" evidence="19">
    <location>
        <begin position="266"/>
        <end position="279"/>
    </location>
</feature>
<evidence type="ECO:0000256" key="3">
    <source>
        <dbReference type="ARBA" id="ARBA00022536"/>
    </source>
</evidence>
<evidence type="ECO:0000256" key="7">
    <source>
        <dbReference type="ARBA" id="ARBA00022723"/>
    </source>
</evidence>
<feature type="disulfide bond" evidence="19">
    <location>
        <begin position="341"/>
        <end position="359"/>
    </location>
</feature>
<evidence type="ECO:0000256" key="23">
    <source>
        <dbReference type="PROSITE-ProRule" id="PRU00302"/>
    </source>
</evidence>
<dbReference type="GO" id="GO:0045087">
    <property type="term" value="P:innate immune response"/>
    <property type="evidence" value="ECO:0007669"/>
    <property type="project" value="UniProtKB-KW"/>
</dbReference>
<feature type="disulfide bond" evidence="19">
    <location>
        <begin position="172"/>
        <end position="190"/>
    </location>
</feature>
<dbReference type="GO" id="GO:0004252">
    <property type="term" value="F:serine-type endopeptidase activity"/>
    <property type="evidence" value="ECO:0007669"/>
    <property type="project" value="InterPro"/>
</dbReference>